<dbReference type="GO" id="GO:0003755">
    <property type="term" value="F:peptidyl-prolyl cis-trans isomerase activity"/>
    <property type="evidence" value="ECO:0007669"/>
    <property type="project" value="UniProtKB-UniRule"/>
</dbReference>
<dbReference type="EC" id="5.2.1.8" evidence="5"/>
<feature type="region of interest" description="Disordered" evidence="6">
    <location>
        <begin position="25"/>
        <end position="57"/>
    </location>
</feature>
<evidence type="ECO:0000256" key="6">
    <source>
        <dbReference type="SAM" id="MobiDB-lite"/>
    </source>
</evidence>
<evidence type="ECO:0000313" key="8">
    <source>
        <dbReference type="EMBL" id="PPA69993.1"/>
    </source>
</evidence>
<comment type="function">
    <text evidence="2 5">PPIases accelerate the folding of proteins. It catalyzes the cis-trans isomerization of proline imidic peptide bonds in oligopeptides.</text>
</comment>
<keyword evidence="5" id="KW-0732">Signal</keyword>
<evidence type="ECO:0000259" key="7">
    <source>
        <dbReference type="PROSITE" id="PS50072"/>
    </source>
</evidence>
<dbReference type="EMBL" id="PREZ01000004">
    <property type="protein sequence ID" value="PPA69993.1"/>
    <property type="molecule type" value="Genomic_DNA"/>
</dbReference>
<comment type="catalytic activity">
    <reaction evidence="1 5">
        <text>[protein]-peptidylproline (omega=180) = [protein]-peptidylproline (omega=0)</text>
        <dbReference type="Rhea" id="RHEA:16237"/>
        <dbReference type="Rhea" id="RHEA-COMP:10747"/>
        <dbReference type="Rhea" id="RHEA-COMP:10748"/>
        <dbReference type="ChEBI" id="CHEBI:83833"/>
        <dbReference type="ChEBI" id="CHEBI:83834"/>
        <dbReference type="EC" id="5.2.1.8"/>
    </reaction>
</comment>
<dbReference type="PROSITE" id="PS00170">
    <property type="entry name" value="CSA_PPIASE_1"/>
    <property type="match status" value="1"/>
</dbReference>
<comment type="caution">
    <text evidence="8">The sequence shown here is derived from an EMBL/GenBank/DDBJ whole genome shotgun (WGS) entry which is preliminary data.</text>
</comment>
<organism evidence="8 9">
    <name type="scientific">Jeotgalibacillus proteolyticus</name>
    <dbReference type="NCBI Taxonomy" id="2082395"/>
    <lineage>
        <taxon>Bacteria</taxon>
        <taxon>Bacillati</taxon>
        <taxon>Bacillota</taxon>
        <taxon>Bacilli</taxon>
        <taxon>Bacillales</taxon>
        <taxon>Caryophanaceae</taxon>
        <taxon>Jeotgalibacillus</taxon>
    </lineage>
</organism>
<keyword evidence="4 5" id="KW-0413">Isomerase</keyword>
<feature type="signal peptide" evidence="5">
    <location>
        <begin position="1"/>
        <end position="26"/>
    </location>
</feature>
<protein>
    <recommendedName>
        <fullName evidence="5">Peptidyl-prolyl cis-trans isomerase</fullName>
        <shortName evidence="5">PPIase</shortName>
        <ecNumber evidence="5">5.2.1.8</ecNumber>
    </recommendedName>
</protein>
<evidence type="ECO:0000256" key="4">
    <source>
        <dbReference type="ARBA" id="ARBA00023235"/>
    </source>
</evidence>
<dbReference type="PANTHER" id="PTHR45625:SF4">
    <property type="entry name" value="PEPTIDYLPROLYL ISOMERASE DOMAIN AND WD REPEAT-CONTAINING PROTEIN 1"/>
    <property type="match status" value="1"/>
</dbReference>
<dbReference type="Proteomes" id="UP000239047">
    <property type="component" value="Unassembled WGS sequence"/>
</dbReference>
<accession>A0A2S5GAS4</accession>
<keyword evidence="3 5" id="KW-0697">Rotamase</keyword>
<sequence>MKLRLMSMLVLFLLLLAACGSNQDEAADNTSADEASKDQTEEAADQSAEEKNSEEAAQVPDHFPQLEAEAGENEPVVELTTNKGVISIKLFPEYAPKAVENFLTHSEEGYYEGVIFHRVIQDFMIQGGDPNGTGTGGESIYGENFEDEFSASLYNFRGALSMANSGPNTNGSQFFIVQNNEVNDQIVDQMTQANFPEEVIAAYQENGGTPWLDGNHTVFGQVIEGLDIVDEIAAVEVDANSKPTEDVVIEKIEIIEE</sequence>
<evidence type="ECO:0000256" key="1">
    <source>
        <dbReference type="ARBA" id="ARBA00000971"/>
    </source>
</evidence>
<dbReference type="PRINTS" id="PR00153">
    <property type="entry name" value="CSAPPISMRASE"/>
</dbReference>
<dbReference type="InterPro" id="IPR002130">
    <property type="entry name" value="Cyclophilin-type_PPIase_dom"/>
</dbReference>
<dbReference type="Pfam" id="PF00160">
    <property type="entry name" value="Pro_isomerase"/>
    <property type="match status" value="1"/>
</dbReference>
<gene>
    <name evidence="8" type="ORF">C4B60_10350</name>
</gene>
<dbReference type="PROSITE" id="PS50072">
    <property type="entry name" value="CSA_PPIASE_2"/>
    <property type="match status" value="1"/>
</dbReference>
<dbReference type="SUPFAM" id="SSF50891">
    <property type="entry name" value="Cyclophilin-like"/>
    <property type="match status" value="1"/>
</dbReference>
<dbReference type="AlphaFoldDB" id="A0A2S5GAS4"/>
<dbReference type="InterPro" id="IPR029000">
    <property type="entry name" value="Cyclophilin-like_dom_sf"/>
</dbReference>
<evidence type="ECO:0000256" key="3">
    <source>
        <dbReference type="ARBA" id="ARBA00023110"/>
    </source>
</evidence>
<dbReference type="RefSeq" id="WP_104057943.1">
    <property type="nucleotide sequence ID" value="NZ_PREZ01000004.1"/>
</dbReference>
<dbReference type="InterPro" id="IPR044666">
    <property type="entry name" value="Cyclophilin_A-like"/>
</dbReference>
<comment type="similarity">
    <text evidence="5">Belongs to the cyclophilin-type PPIase family.</text>
</comment>
<dbReference type="InterPro" id="IPR020892">
    <property type="entry name" value="Cyclophilin-type_PPIase_CS"/>
</dbReference>
<feature type="domain" description="PPIase cyclophilin-type" evidence="7">
    <location>
        <begin position="84"/>
        <end position="254"/>
    </location>
</feature>
<name>A0A2S5GAS4_9BACL</name>
<evidence type="ECO:0000256" key="5">
    <source>
        <dbReference type="RuleBase" id="RU363019"/>
    </source>
</evidence>
<dbReference type="OrthoDB" id="9807797at2"/>
<feature type="chain" id="PRO_5015367346" description="Peptidyl-prolyl cis-trans isomerase" evidence="5">
    <location>
        <begin position="27"/>
        <end position="257"/>
    </location>
</feature>
<evidence type="ECO:0000256" key="2">
    <source>
        <dbReference type="ARBA" id="ARBA00002388"/>
    </source>
</evidence>
<dbReference type="Gene3D" id="2.40.100.10">
    <property type="entry name" value="Cyclophilin-like"/>
    <property type="match status" value="1"/>
</dbReference>
<proteinExistence type="inferred from homology"/>
<reference evidence="8 9" key="1">
    <citation type="submission" date="2018-02" db="EMBL/GenBank/DDBJ databases">
        <title>Jeotgalibacillus proteolyticum sp. nov. a protease producing bacterium isolated from ocean sediments of Laizhou Bay.</title>
        <authorList>
            <person name="Li Y."/>
        </authorList>
    </citation>
    <scope>NUCLEOTIDE SEQUENCE [LARGE SCALE GENOMIC DNA]</scope>
    <source>
        <strain evidence="8 9">22-7</strain>
    </source>
</reference>
<dbReference type="PROSITE" id="PS51257">
    <property type="entry name" value="PROKAR_LIPOPROTEIN"/>
    <property type="match status" value="1"/>
</dbReference>
<dbReference type="GO" id="GO:0006457">
    <property type="term" value="P:protein folding"/>
    <property type="evidence" value="ECO:0007669"/>
    <property type="project" value="InterPro"/>
</dbReference>
<keyword evidence="9" id="KW-1185">Reference proteome</keyword>
<evidence type="ECO:0000313" key="9">
    <source>
        <dbReference type="Proteomes" id="UP000239047"/>
    </source>
</evidence>
<dbReference type="PANTHER" id="PTHR45625">
    <property type="entry name" value="PEPTIDYL-PROLYL CIS-TRANS ISOMERASE-RELATED"/>
    <property type="match status" value="1"/>
</dbReference>